<keyword evidence="6" id="KW-1133">Transmembrane helix</keyword>
<keyword evidence="5" id="KW-0677">Repeat</keyword>
<comment type="similarity">
    <text evidence="2 10">Belongs to the mitochondrial carrier (TC 2.A.29) family.</text>
</comment>
<dbReference type="PROSITE" id="PS50920">
    <property type="entry name" value="SOLCAR"/>
    <property type="match status" value="2"/>
</dbReference>
<comment type="subcellular location">
    <subcellularLocation>
        <location evidence="1">Mitochondrion membrane</location>
        <topology evidence="1">Multi-pass membrane protein</topology>
    </subcellularLocation>
</comment>
<evidence type="ECO:0000256" key="6">
    <source>
        <dbReference type="ARBA" id="ARBA00022989"/>
    </source>
</evidence>
<evidence type="ECO:0000256" key="10">
    <source>
        <dbReference type="RuleBase" id="RU000488"/>
    </source>
</evidence>
<evidence type="ECO:0000313" key="12">
    <source>
        <dbReference type="Proteomes" id="UP000039865"/>
    </source>
</evidence>
<dbReference type="InParanoid" id="A0A078A3S9"/>
<evidence type="ECO:0000256" key="5">
    <source>
        <dbReference type="ARBA" id="ARBA00022737"/>
    </source>
</evidence>
<dbReference type="PANTHER" id="PTHR45624:SF10">
    <property type="entry name" value="SLC (SOLUTE CARRIER) HOMOLOG"/>
    <property type="match status" value="1"/>
</dbReference>
<keyword evidence="7" id="KW-0496">Mitochondrion</keyword>
<dbReference type="Pfam" id="PF00153">
    <property type="entry name" value="Mito_carr"/>
    <property type="match status" value="3"/>
</dbReference>
<dbReference type="GO" id="GO:0031966">
    <property type="term" value="C:mitochondrial membrane"/>
    <property type="evidence" value="ECO:0007669"/>
    <property type="project" value="UniProtKB-SubCell"/>
</dbReference>
<dbReference type="InterPro" id="IPR018108">
    <property type="entry name" value="MCP_transmembrane"/>
</dbReference>
<reference evidence="11 12" key="1">
    <citation type="submission" date="2014-06" db="EMBL/GenBank/DDBJ databases">
        <authorList>
            <person name="Swart Estienne"/>
        </authorList>
    </citation>
    <scope>NUCLEOTIDE SEQUENCE [LARGE SCALE GENOMIC DNA]</scope>
    <source>
        <strain evidence="11 12">130c</strain>
    </source>
</reference>
<dbReference type="InterPro" id="IPR023395">
    <property type="entry name" value="MCP_dom_sf"/>
</dbReference>
<feature type="repeat" description="Solcar" evidence="9">
    <location>
        <begin position="17"/>
        <end position="98"/>
    </location>
</feature>
<keyword evidence="12" id="KW-1185">Reference proteome</keyword>
<evidence type="ECO:0000256" key="8">
    <source>
        <dbReference type="ARBA" id="ARBA00023136"/>
    </source>
</evidence>
<evidence type="ECO:0000256" key="2">
    <source>
        <dbReference type="ARBA" id="ARBA00006375"/>
    </source>
</evidence>
<dbReference type="PRINTS" id="PR00926">
    <property type="entry name" value="MITOCARRIER"/>
</dbReference>
<gene>
    <name evidence="11" type="primary">Contig1812.g1964</name>
    <name evidence="11" type="ORF">STYLEM_5483</name>
</gene>
<dbReference type="AlphaFoldDB" id="A0A078A3S9"/>
<proteinExistence type="inferred from homology"/>
<dbReference type="Proteomes" id="UP000039865">
    <property type="component" value="Unassembled WGS sequence"/>
</dbReference>
<dbReference type="InterPro" id="IPR002067">
    <property type="entry name" value="MCP"/>
</dbReference>
<sequence>METTSLQSEHIPIDSKKAIIIDLLSGTAAGALSTLAGYPLDLIKFRQQVQQVSVIKASKQIFQEGRLSGFFKGSLSPVLGNIPINSLIFAANGFCNKQFNNQQTKLNEFQKIYLSGCFAGAVSLIAFVPTELIKVRIQDMHQQQNHLYKKVVDVPTFGIYFSSYNIYQKMFGMDPNSKISDQNVTFLVKKMLAGGLAGSTTWFFAYPFDVIKSVAQTERFINHSSFQIMRHLHREHGLSIYHQGLMSCLTRAFVVNSFCFVIYEYCCQQLNHML</sequence>
<dbReference type="OrthoDB" id="14252at2759"/>
<keyword evidence="4 9" id="KW-0812">Transmembrane</keyword>
<protein>
    <submittedName>
        <fullName evidence="11">Mitochondrial carnitine acylcarnitine carrier protein cacl</fullName>
    </submittedName>
</protein>
<dbReference type="SUPFAM" id="SSF103506">
    <property type="entry name" value="Mitochondrial carrier"/>
    <property type="match status" value="1"/>
</dbReference>
<dbReference type="Gene3D" id="1.50.40.10">
    <property type="entry name" value="Mitochondrial carrier domain"/>
    <property type="match status" value="2"/>
</dbReference>
<evidence type="ECO:0000256" key="4">
    <source>
        <dbReference type="ARBA" id="ARBA00022692"/>
    </source>
</evidence>
<name>A0A078A3S9_STYLE</name>
<dbReference type="InterPro" id="IPR050567">
    <property type="entry name" value="Mitochondrial_Carrier"/>
</dbReference>
<organism evidence="11 12">
    <name type="scientific">Stylonychia lemnae</name>
    <name type="common">Ciliate</name>
    <dbReference type="NCBI Taxonomy" id="5949"/>
    <lineage>
        <taxon>Eukaryota</taxon>
        <taxon>Sar</taxon>
        <taxon>Alveolata</taxon>
        <taxon>Ciliophora</taxon>
        <taxon>Intramacronucleata</taxon>
        <taxon>Spirotrichea</taxon>
        <taxon>Stichotrichia</taxon>
        <taxon>Sporadotrichida</taxon>
        <taxon>Oxytrichidae</taxon>
        <taxon>Stylonychinae</taxon>
        <taxon>Stylonychia</taxon>
    </lineage>
</organism>
<evidence type="ECO:0000256" key="1">
    <source>
        <dbReference type="ARBA" id="ARBA00004225"/>
    </source>
</evidence>
<dbReference type="EMBL" id="CCKQ01005315">
    <property type="protein sequence ID" value="CDW76482.1"/>
    <property type="molecule type" value="Genomic_DNA"/>
</dbReference>
<dbReference type="PANTHER" id="PTHR45624">
    <property type="entry name" value="MITOCHONDRIAL BASIC AMINO ACIDS TRANSPORTER-RELATED"/>
    <property type="match status" value="1"/>
</dbReference>
<feature type="repeat" description="Solcar" evidence="9">
    <location>
        <begin position="185"/>
        <end position="269"/>
    </location>
</feature>
<keyword evidence="3 10" id="KW-0813">Transport</keyword>
<evidence type="ECO:0000256" key="9">
    <source>
        <dbReference type="PROSITE-ProRule" id="PRU00282"/>
    </source>
</evidence>
<keyword evidence="8 9" id="KW-0472">Membrane</keyword>
<dbReference type="GO" id="GO:0022857">
    <property type="term" value="F:transmembrane transporter activity"/>
    <property type="evidence" value="ECO:0007669"/>
    <property type="project" value="TreeGrafter"/>
</dbReference>
<evidence type="ECO:0000256" key="7">
    <source>
        <dbReference type="ARBA" id="ARBA00023128"/>
    </source>
</evidence>
<evidence type="ECO:0000313" key="11">
    <source>
        <dbReference type="EMBL" id="CDW76482.1"/>
    </source>
</evidence>
<accession>A0A078A3S9</accession>
<evidence type="ECO:0000256" key="3">
    <source>
        <dbReference type="ARBA" id="ARBA00022448"/>
    </source>
</evidence>